<name>A0A8J6AST6_9EUKA</name>
<evidence type="ECO:0000313" key="2">
    <source>
        <dbReference type="Proteomes" id="UP000717585"/>
    </source>
</evidence>
<accession>A0A8J6AST6</accession>
<evidence type="ECO:0000313" key="1">
    <source>
        <dbReference type="EMBL" id="KAG9393193.1"/>
    </source>
</evidence>
<comment type="caution">
    <text evidence="1">The sequence shown here is derived from an EMBL/GenBank/DDBJ whole genome shotgun (WGS) entry which is preliminary data.</text>
</comment>
<sequence>MDSPSPQSIWRTVAQHTKQITALAVDSKKEGLSGALYAADSTSAILFLQGNVLHELKKTNGQPVGLSIVSDERQTIIFVADVAHQAILHLELANHGEHNLTTFVDEYEQSSLLGPCSVTCHPDTGMLFFVDRGPAGAAPLFGPNASLFGVSKDEGILRCMIRSHLTASCVAVMPDRSLFIAEGPANRIIRGIPGERDVQVSFTVWKQLEGSSGPRAIAPGVIPTELGDMPVLVVLIVDEPTESAYLLLLDMETQPIGRVDLPADSECTSLCVHEGNVFVVGGDDRNLILSCPLADMIEMDE</sequence>
<dbReference type="Gene3D" id="2.120.10.30">
    <property type="entry name" value="TolB, C-terminal domain"/>
    <property type="match status" value="1"/>
</dbReference>
<proteinExistence type="predicted"/>
<organism evidence="1 2">
    <name type="scientific">Carpediemonas membranifera</name>
    <dbReference type="NCBI Taxonomy" id="201153"/>
    <lineage>
        <taxon>Eukaryota</taxon>
        <taxon>Metamonada</taxon>
        <taxon>Carpediemonas-like organisms</taxon>
        <taxon>Carpediemonas</taxon>
    </lineage>
</organism>
<protein>
    <submittedName>
        <fullName evidence="1">Putative strictosidine synthase</fullName>
    </submittedName>
</protein>
<dbReference type="SUPFAM" id="SSF63829">
    <property type="entry name" value="Calcium-dependent phosphotriesterase"/>
    <property type="match status" value="1"/>
</dbReference>
<reference evidence="1" key="1">
    <citation type="submission" date="2021-05" db="EMBL/GenBank/DDBJ databases">
        <title>A free-living protist that lacks canonical eukaryotic 1 DNA replication and segregation systems.</title>
        <authorList>
            <person name="Salas-Leiva D.E."/>
            <person name="Tromer E.C."/>
            <person name="Curtis B.A."/>
            <person name="Jerlstrom-Hultqvist J."/>
            <person name="Kolisko M."/>
            <person name="Yi Z."/>
            <person name="Salas-Leiva J.S."/>
            <person name="Gallot-Lavallee L."/>
            <person name="Kops G.J.P.L."/>
            <person name="Archibald J.M."/>
            <person name="Simpson A.G.B."/>
            <person name="Roger A.J."/>
        </authorList>
    </citation>
    <scope>NUCLEOTIDE SEQUENCE</scope>
    <source>
        <strain evidence="1">BICM</strain>
    </source>
</reference>
<dbReference type="AlphaFoldDB" id="A0A8J6AST6"/>
<dbReference type="Proteomes" id="UP000717585">
    <property type="component" value="Unassembled WGS sequence"/>
</dbReference>
<keyword evidence="2" id="KW-1185">Reference proteome</keyword>
<gene>
    <name evidence="1" type="ORF">J8273_3324</name>
</gene>
<dbReference type="EMBL" id="JAHDYR010000025">
    <property type="protein sequence ID" value="KAG9393193.1"/>
    <property type="molecule type" value="Genomic_DNA"/>
</dbReference>
<dbReference type="InterPro" id="IPR011042">
    <property type="entry name" value="6-blade_b-propeller_TolB-like"/>
</dbReference>
<dbReference type="OrthoDB" id="423498at2759"/>